<reference evidence="3" key="1">
    <citation type="journal article" date="2020" name="Stud. Mycol.">
        <title>101 Dothideomycetes genomes: a test case for predicting lifestyles and emergence of pathogens.</title>
        <authorList>
            <person name="Haridas S."/>
            <person name="Albert R."/>
            <person name="Binder M."/>
            <person name="Bloem J."/>
            <person name="Labutti K."/>
            <person name="Salamov A."/>
            <person name="Andreopoulos B."/>
            <person name="Baker S."/>
            <person name="Barry K."/>
            <person name="Bills G."/>
            <person name="Bluhm B."/>
            <person name="Cannon C."/>
            <person name="Castanera R."/>
            <person name="Culley D."/>
            <person name="Daum C."/>
            <person name="Ezra D."/>
            <person name="Gonzalez J."/>
            <person name="Henrissat B."/>
            <person name="Kuo A."/>
            <person name="Liang C."/>
            <person name="Lipzen A."/>
            <person name="Lutzoni F."/>
            <person name="Magnuson J."/>
            <person name="Mondo S."/>
            <person name="Nolan M."/>
            <person name="Ohm R."/>
            <person name="Pangilinan J."/>
            <person name="Park H.-J."/>
            <person name="Ramirez L."/>
            <person name="Alfaro M."/>
            <person name="Sun H."/>
            <person name="Tritt A."/>
            <person name="Yoshinaga Y."/>
            <person name="Zwiers L.-H."/>
            <person name="Turgeon B."/>
            <person name="Goodwin S."/>
            <person name="Spatafora J."/>
            <person name="Crous P."/>
            <person name="Grigoriev I."/>
        </authorList>
    </citation>
    <scope>NUCLEOTIDE SEQUENCE</scope>
    <source>
        <strain evidence="3">CBS 125425</strain>
    </source>
</reference>
<dbReference type="OrthoDB" id="21499at2759"/>
<keyword evidence="4" id="KW-1185">Reference proteome</keyword>
<feature type="domain" description="DUF4211" evidence="2">
    <location>
        <begin position="417"/>
        <end position="556"/>
    </location>
</feature>
<evidence type="ECO:0000313" key="4">
    <source>
        <dbReference type="Proteomes" id="UP000799444"/>
    </source>
</evidence>
<dbReference type="InterPro" id="IPR025451">
    <property type="entry name" value="DUF4211"/>
</dbReference>
<protein>
    <recommendedName>
        <fullName evidence="2">DUF4211 domain-containing protein</fullName>
    </recommendedName>
</protein>
<feature type="compositionally biased region" description="Basic residues" evidence="1">
    <location>
        <begin position="1"/>
        <end position="10"/>
    </location>
</feature>
<feature type="compositionally biased region" description="Basic and acidic residues" evidence="1">
    <location>
        <begin position="316"/>
        <end position="326"/>
    </location>
</feature>
<feature type="compositionally biased region" description="Low complexity" evidence="1">
    <location>
        <begin position="109"/>
        <end position="119"/>
    </location>
</feature>
<evidence type="ECO:0000256" key="1">
    <source>
        <dbReference type="SAM" id="MobiDB-lite"/>
    </source>
</evidence>
<feature type="region of interest" description="Disordered" evidence="1">
    <location>
        <begin position="561"/>
        <end position="583"/>
    </location>
</feature>
<proteinExistence type="predicted"/>
<name>A0A9P4R033_9PLEO</name>
<feature type="compositionally biased region" description="Acidic residues" evidence="1">
    <location>
        <begin position="238"/>
        <end position="247"/>
    </location>
</feature>
<dbReference type="AlphaFoldDB" id="A0A9P4R033"/>
<feature type="region of interest" description="Disordered" evidence="1">
    <location>
        <begin position="1"/>
        <end position="399"/>
    </location>
</feature>
<accession>A0A9P4R033</accession>
<dbReference type="Pfam" id="PF13926">
    <property type="entry name" value="DUF4211"/>
    <property type="match status" value="1"/>
</dbReference>
<feature type="compositionally biased region" description="Basic and acidic residues" evidence="1">
    <location>
        <begin position="30"/>
        <end position="43"/>
    </location>
</feature>
<dbReference type="PANTHER" id="PTHR14689">
    <property type="entry name" value="PHORBOL-ESTER_DAG-TYPE DOMAIN-CONTAINING PROTEIN"/>
    <property type="match status" value="1"/>
</dbReference>
<dbReference type="Proteomes" id="UP000799444">
    <property type="component" value="Unassembled WGS sequence"/>
</dbReference>
<feature type="compositionally biased region" description="Basic and acidic residues" evidence="1">
    <location>
        <begin position="138"/>
        <end position="149"/>
    </location>
</feature>
<organism evidence="3 4">
    <name type="scientific">Polyplosphaeria fusca</name>
    <dbReference type="NCBI Taxonomy" id="682080"/>
    <lineage>
        <taxon>Eukaryota</taxon>
        <taxon>Fungi</taxon>
        <taxon>Dikarya</taxon>
        <taxon>Ascomycota</taxon>
        <taxon>Pezizomycotina</taxon>
        <taxon>Dothideomycetes</taxon>
        <taxon>Pleosporomycetidae</taxon>
        <taxon>Pleosporales</taxon>
        <taxon>Tetraplosphaeriaceae</taxon>
        <taxon>Polyplosphaeria</taxon>
    </lineage>
</organism>
<sequence>MPPKGRKRQARLTFSPTAASFAAEQLSPQVREKAASVRLDKTSGRPSKQRRVVDSDSDDPIYGPSSPSKVSQTEEERQQYKRGMRMGMPVLNPKQGMFGTFLDDDDDSSPQSDSSSSINDEQRQLIPTTPRKKANSKVSEKSKAGDKTPKRTRRHQPILSDTESDKRTAHTVMRTRAAKKANTENKESVDADSVVGPRTPTPQPQESDSGESENMPDTTPLRKIRRQTTLHRKSDSFEVSDGEVDEDVTPKASRRLLSRRASESEEEEDIGEEMSRSSSRRLEKEQEDLEQDLDFLTSSPPADKGRLRSSQAKPLTTRERALEELKKKRRASSVPILSPATPARRGNARVVDESESDLEIEDENNEGEMEIDQQEEEDEIDEQEEEDETEDSSSVEDDERLHTNFADVFNENDNDAEFIDDNDDDLIGEPDEMERLPVHYSSLARAKPSKLFKFAIEWMVQKKINPAFRSTDDIYMLAFKKLNDEVNGLVNSKFSSSVWTPDFTRALRARPEVSIEGISRSTQDVEDLHCEACNRKKHPATFSVQFGGQPYDEQSLEPLAYDSSSETDESASDGEKPIYNENGERIPAESRVFTLGSTCKANAQMAHTLRHWRHHLNNWVINYLKGKGHLNAPKLVERDSWSIKERGKCATNIVDDMEASGEIRKLYKLYKDQINFAVTAANEYRFGWGRRE</sequence>
<dbReference type="EMBL" id="ML996129">
    <property type="protein sequence ID" value="KAF2736059.1"/>
    <property type="molecule type" value="Genomic_DNA"/>
</dbReference>
<comment type="caution">
    <text evidence="3">The sequence shown here is derived from an EMBL/GenBank/DDBJ whole genome shotgun (WGS) entry which is preliminary data.</text>
</comment>
<feature type="compositionally biased region" description="Basic and acidic residues" evidence="1">
    <location>
        <begin position="573"/>
        <end position="583"/>
    </location>
</feature>
<evidence type="ECO:0000259" key="2">
    <source>
        <dbReference type="Pfam" id="PF13926"/>
    </source>
</evidence>
<gene>
    <name evidence="3" type="ORF">EJ04DRAFT_562825</name>
</gene>
<dbReference type="GO" id="GO:0005634">
    <property type="term" value="C:nucleus"/>
    <property type="evidence" value="ECO:0007669"/>
    <property type="project" value="TreeGrafter"/>
</dbReference>
<dbReference type="PANTHER" id="PTHR14689:SF0">
    <property type="entry name" value="COILED-COIL DOMAIN-CONTAINING PROTEIN 82"/>
    <property type="match status" value="1"/>
</dbReference>
<feature type="compositionally biased region" description="Basic residues" evidence="1">
    <location>
        <begin position="222"/>
        <end position="231"/>
    </location>
</feature>
<feature type="compositionally biased region" description="Acidic residues" evidence="1">
    <location>
        <begin position="353"/>
        <end position="398"/>
    </location>
</feature>
<evidence type="ECO:0000313" key="3">
    <source>
        <dbReference type="EMBL" id="KAF2736059.1"/>
    </source>
</evidence>